<dbReference type="PROSITE" id="PS50068">
    <property type="entry name" value="LDLRA_2"/>
    <property type="match status" value="2"/>
</dbReference>
<feature type="compositionally biased region" description="Polar residues" evidence="10">
    <location>
        <begin position="911"/>
        <end position="930"/>
    </location>
</feature>
<dbReference type="SUPFAM" id="SSF57424">
    <property type="entry name" value="LDL receptor-like module"/>
    <property type="match status" value="2"/>
</dbReference>
<dbReference type="InterPro" id="IPR023415">
    <property type="entry name" value="LDLR_class-A_CS"/>
</dbReference>
<dbReference type="SUPFAM" id="SSF56487">
    <property type="entry name" value="SRCR-like"/>
    <property type="match status" value="2"/>
</dbReference>
<reference evidence="15" key="1">
    <citation type="journal article" date="2023" name="Genome Biol. Evol.">
        <title>Long-read-based Genome Assembly of Drosophila gunungcola Reveals Fewer Chemosensory Genes in Flower-breeding Species.</title>
        <authorList>
            <person name="Negi A."/>
            <person name="Liao B.Y."/>
            <person name="Yeh S.D."/>
        </authorList>
    </citation>
    <scope>NUCLEOTIDE SEQUENCE</scope>
    <source>
        <strain evidence="15">Sukarami</strain>
    </source>
</reference>
<dbReference type="FunFam" id="2.40.10.10:FF:000068">
    <property type="entry name" value="transmembrane protease serine 2"/>
    <property type="match status" value="1"/>
</dbReference>
<feature type="domain" description="Chitin-binding type-2" evidence="14">
    <location>
        <begin position="1144"/>
        <end position="1200"/>
    </location>
</feature>
<evidence type="ECO:0000313" key="15">
    <source>
        <dbReference type="EMBL" id="KAI8040908.1"/>
    </source>
</evidence>
<feature type="region of interest" description="Disordered" evidence="10">
    <location>
        <begin position="855"/>
        <end position="1004"/>
    </location>
</feature>
<dbReference type="FunFam" id="2.170.140.10:FF:000003">
    <property type="entry name" value="Tequila, isoform D"/>
    <property type="match status" value="3"/>
</dbReference>
<dbReference type="PROSITE" id="PS50287">
    <property type="entry name" value="SRCR_2"/>
    <property type="match status" value="2"/>
</dbReference>
<keyword evidence="4 7" id="KW-1015">Disulfide bond</keyword>
<gene>
    <name evidence="15" type="ORF">M5D96_006851</name>
</gene>
<feature type="domain" description="Chitin-binding type-2" evidence="14">
    <location>
        <begin position="551"/>
        <end position="607"/>
    </location>
</feature>
<dbReference type="PROSITE" id="PS50940">
    <property type="entry name" value="CHIT_BIND_II"/>
    <property type="match status" value="8"/>
</dbReference>
<dbReference type="GO" id="GO:0008061">
    <property type="term" value="F:chitin binding"/>
    <property type="evidence" value="ECO:0007669"/>
    <property type="project" value="InterPro"/>
</dbReference>
<evidence type="ECO:0000313" key="16">
    <source>
        <dbReference type="Proteomes" id="UP001059596"/>
    </source>
</evidence>
<feature type="compositionally biased region" description="Polar residues" evidence="10">
    <location>
        <begin position="1745"/>
        <end position="1757"/>
    </location>
</feature>
<sequence length="2690" mass="298786">MANAGGLVGFWQTLSNSTPVAYMQDVLVKIHDYSGLPWWASIVLSTFLLRSVVTLPLTIYQHKITARIEGIALEMPAIVEELKKEAAMAKHKFKWSDKQTQIVYRRSIKKQWQNLIVRDNCHPMKTMIVLWGQIPLWIFQSVALRNLVYMLPDPMAIQAQIVATEMTIGGFGWIPNLTVVDNSYILPVTLGLINLAIIEVQAMSRTRPPTRLQGIFNNLFRGLSVVMIPVACTVPSALCVYWVASSSFGLAQNLLILSPDVRRSVGIPKTQTELSHPYDLLWLKTQQRLRLRPGVIAYRSGSGYPSGQLEQVGLSAAEHGQSNYGTDQQQPIYHRDSPCPAHFTGLVAYPHDCHRYVNCFQGSPTIQTCSPGTLFNAKSLVCDHPNNVACPSPESETTRLGRLTQFDSKPKCPAGVNGLHPHPSDCTKFLNCANGQAFIMDCSPGTAFSPLTLVCVHKDVANCGSGGAGSLGHGYSEVSSEDLGCPPGTRGLRPHPHDLHKYLRCGIGVKTQVEQCPQGMIFDGSTLVCVHSGSFQSSSSSFTSAEIQVNYLLCPVGAVGLFVHPFDQTKFLSCKDGKVAVQSCQPNFVFSISRGYCQVKTQLAFSDYVTLIVSQISYEYSLTLTACPGSINGIYLYPYDAEKYVQCLSGGRMTILSCGPQMAFSVSQRTCLPRRQVHSADRVKFWEEVQVQTTYSYHDSQGHAQSQLSQLRSCPSNVQQNYPYPFHAGHYVKCQNGALEIVCCPTGLLYSLSQRQCVARHLLSAHDYLDYSYISAEFSTDLIRDFSALTCPQQAQGYYLHPFDCTKYLKCWNQQISVENCKPGEVFSISRQECADRDEVTEAYDRVEYFEDTQHELSKEEVEEEEHPEQETGNSHDVSYQPSSPSTGKYQTPYNSNEGYQQPYPTKGGYQPSSPSNGGYQQPSQANGSYQPPYPTNGVYQPTSPAIGAYQPPYQATGGYQPSSLTNGGYQPPSQANGGYQPPAQPNGGYQPSPPINEEQVSGLFPNPFDATGYLTCIDGHTLARQCQPLDIFSVSQGYCLPGQHVAITDRIPFEKKQDDQDNPLACPRNYVGFFVYPFDCSKYLSCGPNGMELLSCPNEQHYSVSLGFCKPMDQVLREDRLYTLSELHIIVEWTQRMKIEGAVPACPEGITGTLPHPRVPSKYLRCGPGQAEMYDCPSQKIFSISRRVCVLDTKLPSHDRTDYLVRGVTSGWIAPSNDNRQSKSYETSGRDQFGKRYTTTTTTTTRVIGDRWSDMNMQRPSGAGLEQNPHHHQHAHNPGWTGQETSYVQRGPAQNTLYVEGSLQPNRNYHTYKTPLAPMAPSNTGKVYYAQPVAEQQPEHARPVPSRQNFSRRIDYGSPGNRWEPMPPLAPLGGQQPLNLDYTPHTPGAREPQPQTPLPGQKPIDLDYDDQQTPQDPYTGLQPLPGSPSRFYPDQLPSGSKPIGKQQPVDSESNGFPDQHKPNTPPRHNPNYGSPLSNESNLYGGLLPPKPDFPVDTQPTSTPRPFPSKAPTPQLANRLHIFPIYPPVVNATSHQTPNQPHYSPSYSGIAHSRNASWSKVPVTSTTPAQDPDPFNPESDEPFYDDGDDFTPTTVRRGLVPPPFDHKFYSPQSQIPSLSQGSDPNSQTAIKEALKLMLRPYFNHSGNAQEKLAKQAESAIVSVISKPPTTPKPKTTTTSTTARIDLDSDAELIKAGEQESLDAIDDDYVFPDAGETSRTEQTLNPSTTYASTDFQRSTRKAEFDSNPTTTTMKNNWLASGHSRDYHQRHPNLPDPFSEHHPNPSPHHHHHHHYHHQNHRQPHEHKHHEHSADFHRRHPELPSPFPQKDETDQQAEQEEDWELLANPNAEEVTPKLSARSNFDSQCDFDCGDGKCLMKEQICNGQKNCDNGRDEANCPPLDYEVRLTGGESPHMGRIEVKANGQWGYVCDDKFGLKDADVVCRELGFKMGAQAVRGSSIYAPPDQDFNYLMDEVECHGNETKLSECPFKGWGIHNCGVDEVAGVICKVPVMKCPNNYWLCHTSKECIPPAFVCDNTEDCADKSDECAAVCQAPIQYRLEGGRNSNEGRLEVKYHGAWGSVCDDDFNQKSAQVACNSMGFYGPAKIERNIFGIGNGPIWLDQVMCFGNETSLDKCSHWNWGDHNCNHTEDVALHCTAGPPPRNEKLSQSQLKGGRQLGQDSPAPSRSYSQIGLWERSSKALHTPRRCGIFKDDLTDEYAHREERVVRGNVAQRGRHPWQATIRTRGRAGISSHWCGAVVISKRHLLTAAHCLYGTPKGAYFVRVGDHYANIAENSEVDTFIENWYTHEDFRKGTHMNNDIALVVLKTPLKFSDYVQPICLPDKKAELVENRKCTISGWGSIKAGVSTPAQVLGSAELPILADNVCKQSNVYGSAMSDGMFCAGSMDESVDACEGDSGGPLVCSDDGTAADQYGIYGGSAISTTERINSEMRCMNINPQNSVDLEQIMGLWYGSEIIVHSQDFPGTYEYDSCVIIHLADVTEQIRHSQASRGYGYGPQDYDRNQNNYGRTTTTQSSYLDNDEYHMRSAHQGQQKYLRLVWSEGDNNLEYTFNYTTTEPGRWSNIGDQRGSLVALNTYTQFTGTVQVVKAVNDHLVLTFCGNDVKSSIYTVVLTRNRMGLGSDELRSIRNLLSRRGLYTETIRKVCNGCGQLGGSLFALFALLLVIRLTGGRGQ</sequence>
<feature type="domain" description="Chitin-binding type-2" evidence="14">
    <location>
        <begin position="336"/>
        <end position="392"/>
    </location>
</feature>
<feature type="region of interest" description="Disordered" evidence="10">
    <location>
        <begin position="1558"/>
        <end position="1627"/>
    </location>
</feature>
<dbReference type="InterPro" id="IPR002172">
    <property type="entry name" value="LDrepeatLR_classA_rpt"/>
</dbReference>
<feature type="compositionally biased region" description="Polar residues" evidence="10">
    <location>
        <begin position="2176"/>
        <end position="2185"/>
    </location>
</feature>
<evidence type="ECO:0000256" key="4">
    <source>
        <dbReference type="ARBA" id="ARBA00023157"/>
    </source>
</evidence>
<feature type="compositionally biased region" description="Basic residues" evidence="10">
    <location>
        <begin position="1785"/>
        <end position="1808"/>
    </location>
</feature>
<feature type="compositionally biased region" description="Polar residues" evidence="10">
    <location>
        <begin position="1610"/>
        <end position="1627"/>
    </location>
</feature>
<dbReference type="PROSITE" id="PS00134">
    <property type="entry name" value="TRYPSIN_HIS"/>
    <property type="match status" value="1"/>
</dbReference>
<dbReference type="Pfam" id="PF02096">
    <property type="entry name" value="60KD_IMP"/>
    <property type="match status" value="1"/>
</dbReference>
<feature type="domain" description="Chitin-binding type-2" evidence="14">
    <location>
        <begin position="482"/>
        <end position="539"/>
    </location>
</feature>
<evidence type="ECO:0000256" key="8">
    <source>
        <dbReference type="RuleBase" id="RU003945"/>
    </source>
</evidence>
<dbReference type="FunFam" id="3.10.250.10:FF:000026">
    <property type="entry name" value="Tequila, isoform D"/>
    <property type="match status" value="2"/>
</dbReference>
<comment type="caution">
    <text evidence="7">Lacks conserved residue(s) required for the propagation of feature annotation.</text>
</comment>
<feature type="disulfide bond" evidence="7">
    <location>
        <begin position="2123"/>
        <end position="2133"/>
    </location>
</feature>
<keyword evidence="1 9" id="KW-0645">Protease</keyword>
<dbReference type="Gene3D" id="3.10.250.10">
    <property type="entry name" value="SRCR-like domain"/>
    <property type="match status" value="2"/>
</dbReference>
<dbReference type="PRINTS" id="PR00722">
    <property type="entry name" value="CHYMOTRYPSIN"/>
</dbReference>
<keyword evidence="8 11" id="KW-0812">Transmembrane</keyword>
<dbReference type="GO" id="GO:0004252">
    <property type="term" value="F:serine-type endopeptidase activity"/>
    <property type="evidence" value="ECO:0007669"/>
    <property type="project" value="InterPro"/>
</dbReference>
<feature type="domain" description="Chitin-binding type-2" evidence="14">
    <location>
        <begin position="624"/>
        <end position="681"/>
    </location>
</feature>
<dbReference type="SMART" id="SM00494">
    <property type="entry name" value="ChtBD2"/>
    <property type="match status" value="10"/>
</dbReference>
<dbReference type="InterPro" id="IPR043504">
    <property type="entry name" value="Peptidase_S1_PA_chymotrypsin"/>
</dbReference>
<evidence type="ECO:0000256" key="3">
    <source>
        <dbReference type="ARBA" id="ARBA00022825"/>
    </source>
</evidence>
<dbReference type="InterPro" id="IPR001254">
    <property type="entry name" value="Trypsin_dom"/>
</dbReference>
<accession>A0A9P9YPS1</accession>
<keyword evidence="11" id="KW-1133">Transmembrane helix</keyword>
<dbReference type="Gene3D" id="4.10.400.10">
    <property type="entry name" value="Low-density Lipoprotein Receptor"/>
    <property type="match status" value="2"/>
</dbReference>
<evidence type="ECO:0000256" key="10">
    <source>
        <dbReference type="SAM" id="MobiDB-lite"/>
    </source>
</evidence>
<dbReference type="PROSITE" id="PS01209">
    <property type="entry name" value="LDLRA_1"/>
    <property type="match status" value="1"/>
</dbReference>
<dbReference type="SMART" id="SM00202">
    <property type="entry name" value="SR"/>
    <property type="match status" value="2"/>
</dbReference>
<dbReference type="SUPFAM" id="SSF57625">
    <property type="entry name" value="Invertebrate chitin-binding proteins"/>
    <property type="match status" value="10"/>
</dbReference>
<feature type="domain" description="SRCR" evidence="13">
    <location>
        <begin position="2055"/>
        <end position="2154"/>
    </location>
</feature>
<feature type="compositionally biased region" description="Acidic residues" evidence="10">
    <location>
        <begin position="1578"/>
        <end position="1589"/>
    </location>
</feature>
<dbReference type="PROSITE" id="PS00135">
    <property type="entry name" value="TRYPSIN_SER"/>
    <property type="match status" value="1"/>
</dbReference>
<dbReference type="InterPro" id="IPR033116">
    <property type="entry name" value="TRYPSIN_SER"/>
</dbReference>
<feature type="transmembrane region" description="Helical" evidence="11">
    <location>
        <begin position="223"/>
        <end position="244"/>
    </location>
</feature>
<organism evidence="15 16">
    <name type="scientific">Drosophila gunungcola</name>
    <name type="common">fruit fly</name>
    <dbReference type="NCBI Taxonomy" id="103775"/>
    <lineage>
        <taxon>Eukaryota</taxon>
        <taxon>Metazoa</taxon>
        <taxon>Ecdysozoa</taxon>
        <taxon>Arthropoda</taxon>
        <taxon>Hexapoda</taxon>
        <taxon>Insecta</taxon>
        <taxon>Pterygota</taxon>
        <taxon>Neoptera</taxon>
        <taxon>Endopterygota</taxon>
        <taxon>Diptera</taxon>
        <taxon>Brachycera</taxon>
        <taxon>Muscomorpha</taxon>
        <taxon>Ephydroidea</taxon>
        <taxon>Drosophilidae</taxon>
        <taxon>Drosophila</taxon>
        <taxon>Sophophora</taxon>
    </lineage>
</organism>
<dbReference type="Proteomes" id="UP001059596">
    <property type="component" value="Unassembled WGS sequence"/>
</dbReference>
<dbReference type="Pfam" id="PF00089">
    <property type="entry name" value="Trypsin"/>
    <property type="match status" value="1"/>
</dbReference>
<dbReference type="CDD" id="cd20069">
    <property type="entry name" value="5TM_Oxa1-like"/>
    <property type="match status" value="1"/>
</dbReference>
<feature type="disulfide bond" evidence="6">
    <location>
        <begin position="1869"/>
        <end position="1887"/>
    </location>
</feature>
<feature type="region of interest" description="Disordered" evidence="10">
    <location>
        <begin position="1336"/>
        <end position="1512"/>
    </location>
</feature>
<dbReference type="InterPro" id="IPR036772">
    <property type="entry name" value="SRCR-like_dom_sf"/>
</dbReference>
<evidence type="ECO:0000256" key="7">
    <source>
        <dbReference type="PROSITE-ProRule" id="PRU00196"/>
    </source>
</evidence>
<feature type="compositionally biased region" description="Polar residues" evidence="10">
    <location>
        <begin position="1719"/>
        <end position="1735"/>
    </location>
</feature>
<evidence type="ECO:0000256" key="2">
    <source>
        <dbReference type="ARBA" id="ARBA00022801"/>
    </source>
</evidence>
<dbReference type="CDD" id="cd00112">
    <property type="entry name" value="LDLa"/>
    <property type="match status" value="2"/>
</dbReference>
<keyword evidence="16" id="KW-1185">Reference proteome</keyword>
<feature type="transmembrane region" description="Helical" evidence="11">
    <location>
        <begin position="184"/>
        <end position="202"/>
    </location>
</feature>
<feature type="region of interest" description="Disordered" evidence="10">
    <location>
        <begin position="1715"/>
        <end position="1846"/>
    </location>
</feature>
<keyword evidence="3 9" id="KW-0720">Serine protease</keyword>
<comment type="caution">
    <text evidence="15">The sequence shown here is derived from an EMBL/GenBank/DDBJ whole genome shotgun (WGS) entry which is preliminary data.</text>
</comment>
<feature type="domain" description="Chitin-binding type-2" evidence="14">
    <location>
        <begin position="1064"/>
        <end position="1120"/>
    </location>
</feature>
<dbReference type="Gene3D" id="2.170.140.10">
    <property type="entry name" value="Chitin binding domain"/>
    <property type="match status" value="5"/>
</dbReference>
<feature type="compositionally biased region" description="Polar residues" evidence="10">
    <location>
        <begin position="872"/>
        <end position="904"/>
    </location>
</feature>
<evidence type="ECO:0000256" key="6">
    <source>
        <dbReference type="PROSITE-ProRule" id="PRU00124"/>
    </source>
</evidence>
<dbReference type="GO" id="GO:0016020">
    <property type="term" value="C:membrane"/>
    <property type="evidence" value="ECO:0007669"/>
    <property type="project" value="UniProtKB-SubCell"/>
</dbReference>
<dbReference type="PROSITE" id="PS00420">
    <property type="entry name" value="SRCR_1"/>
    <property type="match status" value="2"/>
</dbReference>
<keyword evidence="11" id="KW-0472">Membrane</keyword>
<dbReference type="PRINTS" id="PR00258">
    <property type="entry name" value="SPERACTRCPTR"/>
</dbReference>
<dbReference type="CDD" id="cd00190">
    <property type="entry name" value="Tryp_SPc"/>
    <property type="match status" value="1"/>
</dbReference>
<evidence type="ECO:0000259" key="12">
    <source>
        <dbReference type="PROSITE" id="PS50240"/>
    </source>
</evidence>
<dbReference type="PANTHER" id="PTHR24258:SF128">
    <property type="entry name" value="TEQUILA, ISOFORM G"/>
    <property type="match status" value="1"/>
</dbReference>
<dbReference type="GO" id="GO:0006508">
    <property type="term" value="P:proteolysis"/>
    <property type="evidence" value="ECO:0007669"/>
    <property type="project" value="UniProtKB-KW"/>
</dbReference>
<comment type="subcellular location">
    <subcellularLocation>
        <location evidence="8">Membrane</location>
        <topology evidence="8">Multi-pass membrane protein</topology>
    </subcellularLocation>
</comment>
<comment type="similarity">
    <text evidence="8">Belongs to the OXA1/ALB3/YidC family.</text>
</comment>
<dbReference type="Gene3D" id="2.40.128.20">
    <property type="match status" value="1"/>
</dbReference>
<keyword evidence="2 9" id="KW-0378">Hydrolase</keyword>
<dbReference type="Pfam" id="PF01607">
    <property type="entry name" value="CBM_14"/>
    <property type="match status" value="8"/>
</dbReference>
<feature type="disulfide bond" evidence="6">
    <location>
        <begin position="1881"/>
        <end position="1896"/>
    </location>
</feature>
<feature type="transmembrane region" description="Helical" evidence="11">
    <location>
        <begin position="128"/>
        <end position="148"/>
    </location>
</feature>
<feature type="compositionally biased region" description="Acidic residues" evidence="10">
    <location>
        <begin position="1831"/>
        <end position="1841"/>
    </location>
</feature>
<evidence type="ECO:0000256" key="5">
    <source>
        <dbReference type="ARBA" id="ARBA00023180"/>
    </source>
</evidence>
<dbReference type="SMART" id="SM00192">
    <property type="entry name" value="LDLa"/>
    <property type="match status" value="2"/>
</dbReference>
<evidence type="ECO:0000256" key="11">
    <source>
        <dbReference type="SAM" id="Phobius"/>
    </source>
</evidence>
<dbReference type="Gene3D" id="2.40.10.10">
    <property type="entry name" value="Trypsin-like serine proteases"/>
    <property type="match status" value="1"/>
</dbReference>
<dbReference type="InterPro" id="IPR036055">
    <property type="entry name" value="LDL_receptor-like_sf"/>
</dbReference>
<evidence type="ECO:0000256" key="9">
    <source>
        <dbReference type="RuleBase" id="RU363034"/>
    </source>
</evidence>
<evidence type="ECO:0000259" key="13">
    <source>
        <dbReference type="PROSITE" id="PS50287"/>
    </source>
</evidence>
<dbReference type="PROSITE" id="PS50240">
    <property type="entry name" value="TRYPSIN_DOM"/>
    <property type="match status" value="1"/>
</dbReference>
<feature type="region of interest" description="Disordered" evidence="10">
    <location>
        <begin position="1261"/>
        <end position="1287"/>
    </location>
</feature>
<dbReference type="SMART" id="SM00020">
    <property type="entry name" value="Tryp_SPc"/>
    <property type="match status" value="1"/>
</dbReference>
<feature type="compositionally biased region" description="Polar residues" evidence="10">
    <location>
        <begin position="1472"/>
        <end position="1482"/>
    </location>
</feature>
<feature type="disulfide bond" evidence="7">
    <location>
        <begin position="1975"/>
        <end position="1985"/>
    </location>
</feature>
<dbReference type="InterPro" id="IPR001190">
    <property type="entry name" value="SRCR"/>
</dbReference>
<feature type="domain" description="SRCR" evidence="13">
    <location>
        <begin position="1903"/>
        <end position="2006"/>
    </location>
</feature>
<protein>
    <submittedName>
        <fullName evidence="15">Uncharacterized protein</fullName>
    </submittedName>
</protein>
<dbReference type="InterPro" id="IPR002557">
    <property type="entry name" value="Chitin-bd_dom"/>
</dbReference>
<evidence type="ECO:0000259" key="14">
    <source>
        <dbReference type="PROSITE" id="PS50940"/>
    </source>
</evidence>
<name>A0A9P9YPS1_9MUSC</name>
<dbReference type="Pfam" id="PF00530">
    <property type="entry name" value="SRCR"/>
    <property type="match status" value="2"/>
</dbReference>
<dbReference type="InterPro" id="IPR028055">
    <property type="entry name" value="YidC/Oxa/ALB_C"/>
</dbReference>
<keyword evidence="5" id="KW-0325">Glycoprotein</keyword>
<feature type="compositionally biased region" description="Polar residues" evidence="10">
    <location>
        <begin position="1558"/>
        <end position="1569"/>
    </location>
</feature>
<feature type="domain" description="Chitin-binding type-2" evidence="14">
    <location>
        <begin position="409"/>
        <end position="465"/>
    </location>
</feature>
<dbReference type="GO" id="GO:0005576">
    <property type="term" value="C:extracellular region"/>
    <property type="evidence" value="ECO:0007669"/>
    <property type="project" value="InterPro"/>
</dbReference>
<feature type="domain" description="Peptidase S1" evidence="12">
    <location>
        <begin position="2223"/>
        <end position="2474"/>
    </location>
</feature>
<feature type="compositionally biased region" description="Polar residues" evidence="10">
    <location>
        <begin position="958"/>
        <end position="978"/>
    </location>
</feature>
<feature type="region of interest" description="Disordered" evidence="10">
    <location>
        <begin position="2155"/>
        <end position="2185"/>
    </location>
</feature>
<feature type="domain" description="Chitin-binding type-2" evidence="14">
    <location>
        <begin position="788"/>
        <end position="845"/>
    </location>
</feature>
<dbReference type="SUPFAM" id="SSF50494">
    <property type="entry name" value="Trypsin-like serine proteases"/>
    <property type="match status" value="1"/>
</dbReference>
<dbReference type="InterPro" id="IPR018114">
    <property type="entry name" value="TRYPSIN_HIS"/>
</dbReference>
<feature type="compositionally biased region" description="Low complexity" evidence="10">
    <location>
        <begin position="1372"/>
        <end position="1381"/>
    </location>
</feature>
<dbReference type="EMBL" id="JAMKOV010000004">
    <property type="protein sequence ID" value="KAI8040908.1"/>
    <property type="molecule type" value="Genomic_DNA"/>
</dbReference>
<dbReference type="PANTHER" id="PTHR24258">
    <property type="entry name" value="SERINE PROTEASE-RELATED"/>
    <property type="match status" value="1"/>
</dbReference>
<dbReference type="Pfam" id="PF00057">
    <property type="entry name" value="Ldl_recept_a"/>
    <property type="match status" value="1"/>
</dbReference>
<feature type="transmembrane region" description="Helical" evidence="11">
    <location>
        <begin position="39"/>
        <end position="60"/>
    </location>
</feature>
<dbReference type="InterPro" id="IPR036508">
    <property type="entry name" value="Chitin-bd_dom_sf"/>
</dbReference>
<dbReference type="InterPro" id="IPR001314">
    <property type="entry name" value="Peptidase_S1A"/>
</dbReference>
<dbReference type="InterPro" id="IPR009003">
    <property type="entry name" value="Peptidase_S1_PA"/>
</dbReference>
<proteinExistence type="inferred from homology"/>
<evidence type="ECO:0000256" key="1">
    <source>
        <dbReference type="ARBA" id="ARBA00022670"/>
    </source>
</evidence>
<dbReference type="InterPro" id="IPR012674">
    <property type="entry name" value="Calycin"/>
</dbReference>